<evidence type="ECO:0000256" key="8">
    <source>
        <dbReference type="ARBA" id="ARBA00023211"/>
    </source>
</evidence>
<keyword evidence="10" id="KW-0119">Carbohydrate metabolism</keyword>
<keyword evidence="5" id="KW-0479">Metal-binding</keyword>
<dbReference type="Proteomes" id="UP000177690">
    <property type="component" value="Unassembled WGS sequence"/>
</dbReference>
<dbReference type="SUPFAM" id="SSF51366">
    <property type="entry name" value="Ribulose-phoshate binding barrel"/>
    <property type="match status" value="1"/>
</dbReference>
<dbReference type="EMBL" id="MHJL01000034">
    <property type="protein sequence ID" value="OGY66816.1"/>
    <property type="molecule type" value="Genomic_DNA"/>
</dbReference>
<dbReference type="GO" id="GO:1901135">
    <property type="term" value="P:carbohydrate derivative metabolic process"/>
    <property type="evidence" value="ECO:0007669"/>
    <property type="project" value="UniProtKB-ARBA"/>
</dbReference>
<keyword evidence="6" id="KW-0862">Zinc</keyword>
<evidence type="ECO:0000313" key="12">
    <source>
        <dbReference type="Proteomes" id="UP000177690"/>
    </source>
</evidence>
<dbReference type="InterPro" id="IPR013785">
    <property type="entry name" value="Aldolase_TIM"/>
</dbReference>
<keyword evidence="7" id="KW-0408">Iron</keyword>
<comment type="cofactor">
    <cofactor evidence="1">
        <name>Mn(2+)</name>
        <dbReference type="ChEBI" id="CHEBI:29035"/>
    </cofactor>
</comment>
<comment type="cofactor">
    <cofactor evidence="2">
        <name>Zn(2+)</name>
        <dbReference type="ChEBI" id="CHEBI:29105"/>
    </cofactor>
</comment>
<dbReference type="GO" id="GO:0005975">
    <property type="term" value="P:carbohydrate metabolic process"/>
    <property type="evidence" value="ECO:0007669"/>
    <property type="project" value="InterPro"/>
</dbReference>
<dbReference type="GO" id="GO:0046496">
    <property type="term" value="P:nicotinamide nucleotide metabolic process"/>
    <property type="evidence" value="ECO:0007669"/>
    <property type="project" value="UniProtKB-ARBA"/>
</dbReference>
<evidence type="ECO:0000256" key="9">
    <source>
        <dbReference type="ARBA" id="ARBA00023235"/>
    </source>
</evidence>
<dbReference type="InterPro" id="IPR011060">
    <property type="entry name" value="RibuloseP-bd_barrel"/>
</dbReference>
<dbReference type="AlphaFoldDB" id="A0A1G1ZRR2"/>
<evidence type="ECO:0000256" key="1">
    <source>
        <dbReference type="ARBA" id="ARBA00001936"/>
    </source>
</evidence>
<keyword evidence="8" id="KW-0464">Manganese</keyword>
<gene>
    <name evidence="11" type="ORF">A3I24_03950</name>
</gene>
<evidence type="ECO:0000256" key="4">
    <source>
        <dbReference type="ARBA" id="ARBA00011738"/>
    </source>
</evidence>
<dbReference type="GO" id="GO:0046872">
    <property type="term" value="F:metal ion binding"/>
    <property type="evidence" value="ECO:0007669"/>
    <property type="project" value="UniProtKB-KW"/>
</dbReference>
<evidence type="ECO:0000256" key="3">
    <source>
        <dbReference type="ARBA" id="ARBA00001954"/>
    </source>
</evidence>
<comment type="cofactor">
    <cofactor evidence="3">
        <name>Fe(2+)</name>
        <dbReference type="ChEBI" id="CHEBI:29033"/>
    </cofactor>
</comment>
<sequence length="217" mass="24035">MQIIPAINTKNFKEAKKQIEIASQVVPAGGVIHIDVTDGKFTSNITWGDPQELQELLTSYKLLIANFEIHLMVNNPEEVIEDWAKTRLFGRIIVHLESMKDSEYILSRCRKYGSEPVLAINPTTDVKKLEPYLDKFPAFQILAVTPGLAGQKFNVEVIHKIKFLKKAAPGVKIEVDGGINLETAKLCKEAGADIVVSASYILNSDNPKEAYAKLSGI</sequence>
<dbReference type="Pfam" id="PF00834">
    <property type="entry name" value="Ribul_P_3_epim"/>
    <property type="match status" value="1"/>
</dbReference>
<evidence type="ECO:0000256" key="7">
    <source>
        <dbReference type="ARBA" id="ARBA00023004"/>
    </source>
</evidence>
<dbReference type="Gene3D" id="3.20.20.70">
    <property type="entry name" value="Aldolase class I"/>
    <property type="match status" value="1"/>
</dbReference>
<accession>A0A1G1ZRR2</accession>
<dbReference type="STRING" id="1798409.A3I24_03950"/>
<name>A0A1G1ZRR2_9BACT</name>
<reference evidence="11 12" key="1">
    <citation type="journal article" date="2016" name="Nat. Commun.">
        <title>Thousands of microbial genomes shed light on interconnected biogeochemical processes in an aquifer system.</title>
        <authorList>
            <person name="Anantharaman K."/>
            <person name="Brown C.T."/>
            <person name="Hug L.A."/>
            <person name="Sharon I."/>
            <person name="Castelle C.J."/>
            <person name="Probst A.J."/>
            <person name="Thomas B.C."/>
            <person name="Singh A."/>
            <person name="Wilkins M.J."/>
            <person name="Karaoz U."/>
            <person name="Brodie E.L."/>
            <person name="Williams K.H."/>
            <person name="Hubbard S.S."/>
            <person name="Banfield J.F."/>
        </authorList>
    </citation>
    <scope>NUCLEOTIDE SEQUENCE [LARGE SCALE GENOMIC DNA]</scope>
</reference>
<evidence type="ECO:0000256" key="2">
    <source>
        <dbReference type="ARBA" id="ARBA00001947"/>
    </source>
</evidence>
<organism evidence="11 12">
    <name type="scientific">Candidatus Harrisonbacteria bacterium RIFCSPLOWO2_02_FULL_41_13b</name>
    <dbReference type="NCBI Taxonomy" id="1798409"/>
    <lineage>
        <taxon>Bacteria</taxon>
        <taxon>Candidatus Harrisoniibacteriota</taxon>
    </lineage>
</organism>
<evidence type="ECO:0000256" key="6">
    <source>
        <dbReference type="ARBA" id="ARBA00022833"/>
    </source>
</evidence>
<dbReference type="PANTHER" id="PTHR11749">
    <property type="entry name" value="RIBULOSE-5-PHOSPHATE-3-EPIMERASE"/>
    <property type="match status" value="1"/>
</dbReference>
<dbReference type="CDD" id="cd00429">
    <property type="entry name" value="RPE"/>
    <property type="match status" value="1"/>
</dbReference>
<dbReference type="GO" id="GO:0016857">
    <property type="term" value="F:racemase and epimerase activity, acting on carbohydrates and derivatives"/>
    <property type="evidence" value="ECO:0007669"/>
    <property type="project" value="InterPro"/>
</dbReference>
<protein>
    <recommendedName>
        <fullName evidence="13">Ribulose-phosphate 3-epimerase</fullName>
    </recommendedName>
</protein>
<dbReference type="GO" id="GO:0006091">
    <property type="term" value="P:generation of precursor metabolites and energy"/>
    <property type="evidence" value="ECO:0007669"/>
    <property type="project" value="UniProtKB-ARBA"/>
</dbReference>
<evidence type="ECO:0000256" key="5">
    <source>
        <dbReference type="ARBA" id="ARBA00022723"/>
    </source>
</evidence>
<evidence type="ECO:0000313" key="11">
    <source>
        <dbReference type="EMBL" id="OGY66816.1"/>
    </source>
</evidence>
<dbReference type="InterPro" id="IPR000056">
    <property type="entry name" value="Ribul_P_3_epim-like"/>
</dbReference>
<proteinExistence type="predicted"/>
<dbReference type="GO" id="GO:0006163">
    <property type="term" value="P:purine nucleotide metabolic process"/>
    <property type="evidence" value="ECO:0007669"/>
    <property type="project" value="UniProtKB-ARBA"/>
</dbReference>
<keyword evidence="9" id="KW-0413">Isomerase</keyword>
<comment type="subunit">
    <text evidence="4">Homodimer.</text>
</comment>
<comment type="caution">
    <text evidence="11">The sequence shown here is derived from an EMBL/GenBank/DDBJ whole genome shotgun (WGS) entry which is preliminary data.</text>
</comment>
<evidence type="ECO:0000256" key="10">
    <source>
        <dbReference type="ARBA" id="ARBA00023277"/>
    </source>
</evidence>
<dbReference type="FunFam" id="3.20.20.70:FF:000191">
    <property type="entry name" value="ribulose-phosphate 3-epimerase isoform X2"/>
    <property type="match status" value="1"/>
</dbReference>
<evidence type="ECO:0008006" key="13">
    <source>
        <dbReference type="Google" id="ProtNLM"/>
    </source>
</evidence>